<dbReference type="InterPro" id="IPR036880">
    <property type="entry name" value="Kunitz_BPTI_sf"/>
</dbReference>
<sequence>MTPLLFLQLLYLAGSSFYGDTNLVMAAPQQKSLAKKATSRCHQPIQRRLTGCTGVPEFRYGFNKTAKRCVDYETLDCHDLTGNEFETREECLQTCHVNSPCLKNDWAGGDTYGKWYRYDSETDSCEEEHSYYIKSELSRLNIFKSARQCRKKCTPTYDHLHHE</sequence>
<dbReference type="Pfam" id="PF00014">
    <property type="entry name" value="Kunitz_BPTI"/>
    <property type="match status" value="1"/>
</dbReference>
<name>A0A1E1XT49_AMBSC</name>
<feature type="domain" description="BPTI/Kunitz inhibitor" evidence="2">
    <location>
        <begin position="41"/>
        <end position="95"/>
    </location>
</feature>
<organism evidence="3">
    <name type="scientific">Amblyomma sculptum</name>
    <name type="common">Tick</name>
    <dbReference type="NCBI Taxonomy" id="1581419"/>
    <lineage>
        <taxon>Eukaryota</taxon>
        <taxon>Metazoa</taxon>
        <taxon>Ecdysozoa</taxon>
        <taxon>Arthropoda</taxon>
        <taxon>Chelicerata</taxon>
        <taxon>Arachnida</taxon>
        <taxon>Acari</taxon>
        <taxon>Parasitiformes</taxon>
        <taxon>Ixodida</taxon>
        <taxon>Ixodoidea</taxon>
        <taxon>Ixodidae</taxon>
        <taxon>Amblyomminae</taxon>
        <taxon>Amblyomma</taxon>
    </lineage>
</organism>
<reference evidence="3" key="2">
    <citation type="journal article" date="2017" name="Front. Cell. Infect. Microbiol.">
        <title>Analysis of the Salivary Gland Transcriptome of Unfed and Partially Fed Amblyomma sculptum Ticks and Descriptive Proteome of the Saliva.</title>
        <authorList>
            <person name="Esteves E."/>
            <person name="Maruyama S.R."/>
            <person name="Kawahara R."/>
            <person name="Fujita A."/>
            <person name="Martins L.A."/>
            <person name="Righi A.A."/>
            <person name="Costa F.B."/>
            <person name="Palmisano G."/>
            <person name="Labruna M.B."/>
            <person name="Sa-Nunes A."/>
            <person name="Ribeiro J.M.C."/>
            <person name="Fogaca A.C."/>
        </authorList>
    </citation>
    <scope>NUCLEOTIDE SEQUENCE</scope>
</reference>
<dbReference type="AlphaFoldDB" id="A0A1E1XT49"/>
<feature type="signal peptide" evidence="1">
    <location>
        <begin position="1"/>
        <end position="18"/>
    </location>
</feature>
<feature type="non-terminal residue" evidence="3">
    <location>
        <position position="163"/>
    </location>
</feature>
<evidence type="ECO:0000313" key="3">
    <source>
        <dbReference type="EMBL" id="JAU02491.1"/>
    </source>
</evidence>
<reference evidence="3" key="1">
    <citation type="submission" date="2016-09" db="EMBL/GenBank/DDBJ databases">
        <authorList>
            <person name="Capua I."/>
            <person name="De Benedictis P."/>
            <person name="Joannis T."/>
            <person name="Lombin L.H."/>
            <person name="Cattoli G."/>
        </authorList>
    </citation>
    <scope>NUCLEOTIDE SEQUENCE</scope>
</reference>
<feature type="chain" id="PRO_5009116382" evidence="1">
    <location>
        <begin position="19"/>
        <end position="163"/>
    </location>
</feature>
<evidence type="ECO:0000259" key="2">
    <source>
        <dbReference type="PROSITE" id="PS50279"/>
    </source>
</evidence>
<dbReference type="InterPro" id="IPR002223">
    <property type="entry name" value="Kunitz_BPTI"/>
</dbReference>
<dbReference type="GO" id="GO:0004867">
    <property type="term" value="F:serine-type endopeptidase inhibitor activity"/>
    <property type="evidence" value="ECO:0007669"/>
    <property type="project" value="InterPro"/>
</dbReference>
<keyword evidence="1" id="KW-0732">Signal</keyword>
<dbReference type="SUPFAM" id="SSF57362">
    <property type="entry name" value="BPTI-like"/>
    <property type="match status" value="2"/>
</dbReference>
<protein>
    <submittedName>
        <fullName evidence="3">Putative tick kunitz 10</fullName>
    </submittedName>
</protein>
<proteinExistence type="evidence at transcript level"/>
<dbReference type="EMBL" id="GFAA01000944">
    <property type="protein sequence ID" value="JAU02491.1"/>
    <property type="molecule type" value="mRNA"/>
</dbReference>
<evidence type="ECO:0000256" key="1">
    <source>
        <dbReference type="SAM" id="SignalP"/>
    </source>
</evidence>
<dbReference type="Gene3D" id="4.10.410.10">
    <property type="entry name" value="Pancreatic trypsin inhibitor Kunitz domain"/>
    <property type="match status" value="1"/>
</dbReference>
<accession>A0A1E1XT49</accession>
<dbReference type="PROSITE" id="PS50279">
    <property type="entry name" value="BPTI_KUNITZ_2"/>
    <property type="match status" value="1"/>
</dbReference>
<dbReference type="SMART" id="SM00131">
    <property type="entry name" value="KU"/>
    <property type="match status" value="1"/>
</dbReference>